<dbReference type="Proteomes" id="UP000633205">
    <property type="component" value="Unassembled WGS sequence"/>
</dbReference>
<reference evidence="2" key="2">
    <citation type="submission" date="2020-09" db="EMBL/GenBank/DDBJ databases">
        <authorList>
            <person name="Sun Q."/>
            <person name="Zhou Y."/>
        </authorList>
    </citation>
    <scope>NUCLEOTIDE SEQUENCE</scope>
    <source>
        <strain evidence="2">CGMCC 1.15152</strain>
    </source>
</reference>
<evidence type="ECO:0000313" key="2">
    <source>
        <dbReference type="EMBL" id="GGD29008.1"/>
    </source>
</evidence>
<comment type="caution">
    <text evidence="2">The sequence shown here is derived from an EMBL/GenBank/DDBJ whole genome shotgun (WGS) entry which is preliminary data.</text>
</comment>
<keyword evidence="3" id="KW-1185">Reference proteome</keyword>
<organism evidence="2 3">
    <name type="scientific">Microbacterium faecale</name>
    <dbReference type="NCBI Taxonomy" id="1804630"/>
    <lineage>
        <taxon>Bacteria</taxon>
        <taxon>Bacillati</taxon>
        <taxon>Actinomycetota</taxon>
        <taxon>Actinomycetes</taxon>
        <taxon>Micrococcales</taxon>
        <taxon>Microbacteriaceae</taxon>
        <taxon>Microbacterium</taxon>
    </lineage>
</organism>
<accession>A0A916Y3I2</accession>
<dbReference type="AlphaFoldDB" id="A0A916Y3I2"/>
<dbReference type="RefSeq" id="WP_188710861.1">
    <property type="nucleotide sequence ID" value="NZ_BMHO01000001.1"/>
</dbReference>
<reference evidence="2" key="1">
    <citation type="journal article" date="2014" name="Int. J. Syst. Evol. Microbiol.">
        <title>Complete genome sequence of Corynebacterium casei LMG S-19264T (=DSM 44701T), isolated from a smear-ripened cheese.</title>
        <authorList>
            <consortium name="US DOE Joint Genome Institute (JGI-PGF)"/>
            <person name="Walter F."/>
            <person name="Albersmeier A."/>
            <person name="Kalinowski J."/>
            <person name="Ruckert C."/>
        </authorList>
    </citation>
    <scope>NUCLEOTIDE SEQUENCE</scope>
    <source>
        <strain evidence="2">CGMCC 1.15152</strain>
    </source>
</reference>
<proteinExistence type="predicted"/>
<dbReference type="Pfam" id="PF08818">
    <property type="entry name" value="DUF1801"/>
    <property type="match status" value="1"/>
</dbReference>
<protein>
    <recommendedName>
        <fullName evidence="1">YdhG-like domain-containing protein</fullName>
    </recommendedName>
</protein>
<dbReference type="EMBL" id="BMHO01000001">
    <property type="protein sequence ID" value="GGD29008.1"/>
    <property type="molecule type" value="Genomic_DNA"/>
</dbReference>
<dbReference type="InterPro" id="IPR014922">
    <property type="entry name" value="YdhG-like"/>
</dbReference>
<feature type="domain" description="YdhG-like" evidence="1">
    <location>
        <begin position="16"/>
        <end position="118"/>
    </location>
</feature>
<sequence>MTDIDEFLARVAPAKRRRDAERLISLMRDVTGEDPALTGSIIGFGSYHYRYASGREGDGPAAAFAPRKAATTIYLMDGVATHEEDLAQLGPHTTGVGCLYVKDLEACDLETLRRIIARSYATLTAGVMGNRASDA</sequence>
<gene>
    <name evidence="2" type="ORF">GCM10010915_06400</name>
</gene>
<name>A0A916Y3I2_9MICO</name>
<evidence type="ECO:0000313" key="3">
    <source>
        <dbReference type="Proteomes" id="UP000633205"/>
    </source>
</evidence>
<evidence type="ECO:0000259" key="1">
    <source>
        <dbReference type="Pfam" id="PF08818"/>
    </source>
</evidence>